<keyword evidence="2" id="KW-0805">Transcription regulation</keyword>
<reference evidence="8 9" key="1">
    <citation type="submission" date="2017-11" db="EMBL/GenBank/DDBJ databases">
        <title>De-novo sequencing of pomegranate (Punica granatum L.) genome.</title>
        <authorList>
            <person name="Akparov Z."/>
            <person name="Amiraslanov A."/>
            <person name="Hajiyeva S."/>
            <person name="Abbasov M."/>
            <person name="Kaur K."/>
            <person name="Hamwieh A."/>
            <person name="Solovyev V."/>
            <person name="Salamov A."/>
            <person name="Braich B."/>
            <person name="Kosarev P."/>
            <person name="Mahmoud A."/>
            <person name="Hajiyev E."/>
            <person name="Babayeva S."/>
            <person name="Izzatullayeva V."/>
            <person name="Mammadov A."/>
            <person name="Mammadov A."/>
            <person name="Sharifova S."/>
            <person name="Ojaghi J."/>
            <person name="Eynullazada K."/>
            <person name="Bayramov B."/>
            <person name="Abdulazimova A."/>
            <person name="Shahmuradov I."/>
        </authorList>
    </citation>
    <scope>NUCLEOTIDE SEQUENCE [LARGE SCALE GENOMIC DNA]</scope>
    <source>
        <strain evidence="9">cv. AG2017</strain>
        <tissue evidence="8">Leaf</tissue>
    </source>
</reference>
<evidence type="ECO:0000256" key="5">
    <source>
        <dbReference type="ARBA" id="ARBA00023242"/>
    </source>
</evidence>
<evidence type="ECO:0000256" key="4">
    <source>
        <dbReference type="ARBA" id="ARBA00023163"/>
    </source>
</evidence>
<dbReference type="Gene3D" id="2.40.330.10">
    <property type="entry name" value="DNA-binding pseudobarrel domain"/>
    <property type="match status" value="1"/>
</dbReference>
<dbReference type="SUPFAM" id="SSF101936">
    <property type="entry name" value="DNA-binding pseudobarrel domain"/>
    <property type="match status" value="1"/>
</dbReference>
<dbReference type="SMART" id="SM01019">
    <property type="entry name" value="B3"/>
    <property type="match status" value="1"/>
</dbReference>
<sequence length="340" mass="38022">MEERNSELGQRASAAQKNELGGAVALERDRVAASATARKLPGGGTRPEPGRDLVAAAGAGVGVHRKKRNMARQRRPAIKFLSFANSCNSSSSSSSHVPPEPSPAPARGLDPRRLRFLFEKELKNSDVGSLRRMILPKKAAEAHLPVLESKEGIPISMHDIDGLHVWSFKYRFWPNNNSRMYVLENTGDFVNTHGLQLGDFIMVYQDDENQNYVSREASTSQTVSTNFLQPVHLVDFLIIFYQVIQARKASDEEDVYRDIAKSTINDLCLQDNYDQENKVSSFNYEYYPIIDDVGMSFIYDTTFSSDSPLDFLGGSMTNFTRIGPPESFGSVENLSLDDFY</sequence>
<dbReference type="GO" id="GO:0003700">
    <property type="term" value="F:DNA-binding transcription factor activity"/>
    <property type="evidence" value="ECO:0007669"/>
    <property type="project" value="InterPro"/>
</dbReference>
<evidence type="ECO:0000256" key="1">
    <source>
        <dbReference type="ARBA" id="ARBA00004123"/>
    </source>
</evidence>
<evidence type="ECO:0000313" key="9">
    <source>
        <dbReference type="Proteomes" id="UP000233551"/>
    </source>
</evidence>
<dbReference type="Pfam" id="PF02362">
    <property type="entry name" value="B3"/>
    <property type="match status" value="1"/>
</dbReference>
<evidence type="ECO:0000313" key="8">
    <source>
        <dbReference type="EMBL" id="PKI56056.1"/>
    </source>
</evidence>
<feature type="domain" description="TF-B3" evidence="7">
    <location>
        <begin position="118"/>
        <end position="219"/>
    </location>
</feature>
<dbReference type="GO" id="GO:0003677">
    <property type="term" value="F:DNA binding"/>
    <property type="evidence" value="ECO:0007669"/>
    <property type="project" value="UniProtKB-KW"/>
</dbReference>
<dbReference type="InterPro" id="IPR044800">
    <property type="entry name" value="LEC2-like"/>
</dbReference>
<dbReference type="InterPro" id="IPR003340">
    <property type="entry name" value="B3_DNA-bd"/>
</dbReference>
<dbReference type="CDD" id="cd10017">
    <property type="entry name" value="B3_DNA"/>
    <property type="match status" value="1"/>
</dbReference>
<gene>
    <name evidence="8" type="ORF">CRG98_023525</name>
</gene>
<feature type="region of interest" description="Disordered" evidence="6">
    <location>
        <begin position="89"/>
        <end position="109"/>
    </location>
</feature>
<evidence type="ECO:0000259" key="7">
    <source>
        <dbReference type="PROSITE" id="PS50863"/>
    </source>
</evidence>
<proteinExistence type="predicted"/>
<feature type="region of interest" description="Disordered" evidence="6">
    <location>
        <begin position="1"/>
        <end position="71"/>
    </location>
</feature>
<dbReference type="Proteomes" id="UP000233551">
    <property type="component" value="Unassembled WGS sequence"/>
</dbReference>
<dbReference type="STRING" id="22663.A0A2I0JKH5"/>
<dbReference type="InterPro" id="IPR015300">
    <property type="entry name" value="DNA-bd_pseudobarrel_sf"/>
</dbReference>
<dbReference type="PANTHER" id="PTHR31140:SF73">
    <property type="entry name" value="B3 DOMAIN-CONTAINING TRANSCRIPTION FACTOR FUS3"/>
    <property type="match status" value="1"/>
</dbReference>
<evidence type="ECO:0000256" key="3">
    <source>
        <dbReference type="ARBA" id="ARBA00023125"/>
    </source>
</evidence>
<dbReference type="PROSITE" id="PS50863">
    <property type="entry name" value="B3"/>
    <property type="match status" value="1"/>
</dbReference>
<organism evidence="8 9">
    <name type="scientific">Punica granatum</name>
    <name type="common">Pomegranate</name>
    <dbReference type="NCBI Taxonomy" id="22663"/>
    <lineage>
        <taxon>Eukaryota</taxon>
        <taxon>Viridiplantae</taxon>
        <taxon>Streptophyta</taxon>
        <taxon>Embryophyta</taxon>
        <taxon>Tracheophyta</taxon>
        <taxon>Spermatophyta</taxon>
        <taxon>Magnoliopsida</taxon>
        <taxon>eudicotyledons</taxon>
        <taxon>Gunneridae</taxon>
        <taxon>Pentapetalae</taxon>
        <taxon>rosids</taxon>
        <taxon>malvids</taxon>
        <taxon>Myrtales</taxon>
        <taxon>Lythraceae</taxon>
        <taxon>Punica</taxon>
    </lineage>
</organism>
<dbReference type="GO" id="GO:0005634">
    <property type="term" value="C:nucleus"/>
    <property type="evidence" value="ECO:0007669"/>
    <property type="project" value="UniProtKB-SubCell"/>
</dbReference>
<name>A0A2I0JKH5_PUNGR</name>
<evidence type="ECO:0000256" key="6">
    <source>
        <dbReference type="SAM" id="MobiDB-lite"/>
    </source>
</evidence>
<dbReference type="EMBL" id="PGOL01001634">
    <property type="protein sequence ID" value="PKI56056.1"/>
    <property type="molecule type" value="Genomic_DNA"/>
</dbReference>
<evidence type="ECO:0000256" key="2">
    <source>
        <dbReference type="ARBA" id="ARBA00023015"/>
    </source>
</evidence>
<keyword evidence="4" id="KW-0804">Transcription</keyword>
<keyword evidence="9" id="KW-1185">Reference proteome</keyword>
<comment type="subcellular location">
    <subcellularLocation>
        <location evidence="1">Nucleus</location>
    </subcellularLocation>
</comment>
<keyword evidence="3" id="KW-0238">DNA-binding</keyword>
<keyword evidence="5" id="KW-0539">Nucleus</keyword>
<dbReference type="AlphaFoldDB" id="A0A2I0JKH5"/>
<comment type="caution">
    <text evidence="8">The sequence shown here is derived from an EMBL/GenBank/DDBJ whole genome shotgun (WGS) entry which is preliminary data.</text>
</comment>
<dbReference type="PANTHER" id="PTHR31140">
    <property type="entry name" value="B3 DOMAIN-CONTAINING TRANSCRIPTION FACTOR ABI3"/>
    <property type="match status" value="1"/>
</dbReference>
<accession>A0A2I0JKH5</accession>
<protein>
    <recommendedName>
        <fullName evidence="7">TF-B3 domain-containing protein</fullName>
    </recommendedName>
</protein>